<dbReference type="EMBL" id="CP003200">
    <property type="protein sequence ID" value="AEW63516.1"/>
    <property type="molecule type" value="Genomic_DNA"/>
</dbReference>
<feature type="transmembrane region" description="Helical" evidence="1">
    <location>
        <begin position="6"/>
        <end position="22"/>
    </location>
</feature>
<keyword evidence="1" id="KW-0472">Membrane</keyword>
<evidence type="ECO:0000256" key="1">
    <source>
        <dbReference type="SAM" id="Phobius"/>
    </source>
</evidence>
<dbReference type="PATRIC" id="fig|1125630.4.peg.4706"/>
<keyword evidence="1" id="KW-0812">Transmembrane</keyword>
<dbReference type="RefSeq" id="WP_004218267.1">
    <property type="nucleotide sequence ID" value="NC_016845.1"/>
</dbReference>
<reference evidence="2 3" key="1">
    <citation type="journal article" date="2012" name="J. Bacteriol.">
        <title>Complete genome sequence of Klebsiella pneumoniae subsp. pneumoniae HS11286, a multidrug-resistant strain isolated from human sputum.</title>
        <authorList>
            <person name="Liu P."/>
            <person name="Li P."/>
            <person name="Jiang X."/>
            <person name="Bi D."/>
            <person name="Xie Y."/>
            <person name="Tai C."/>
            <person name="Deng Z."/>
            <person name="Rajakumar K."/>
            <person name="Ou H.Y."/>
        </authorList>
    </citation>
    <scope>NUCLEOTIDE SEQUENCE [LARGE SCALE GENOMIC DNA]</scope>
    <source>
        <strain evidence="2 3">HS11286</strain>
    </source>
</reference>
<evidence type="ECO:0000313" key="2">
    <source>
        <dbReference type="EMBL" id="AEW63516.1"/>
    </source>
</evidence>
<proteinExistence type="predicted"/>
<dbReference type="STRING" id="1125630.KPHS_48180"/>
<keyword evidence="1" id="KW-1133">Transmembrane helix</keyword>
<accession>A0A0H3GZ63</accession>
<protein>
    <submittedName>
        <fullName evidence="2">Uncharacterized protein</fullName>
    </submittedName>
</protein>
<sequence>MAYKDQITPGIFIGIVLCIGCIKRQIADQCERTIDGKCASRI</sequence>
<dbReference type="RefSeq" id="YP_005229118.1">
    <property type="nucleotide sequence ID" value="NC_016845.1"/>
</dbReference>
<dbReference type="KEGG" id="kpm:KPHS_48180"/>
<evidence type="ECO:0000313" key="3">
    <source>
        <dbReference type="Proteomes" id="UP000007841"/>
    </source>
</evidence>
<dbReference type="GeneID" id="11849877"/>
<keyword evidence="3" id="KW-1185">Reference proteome</keyword>
<gene>
    <name evidence="2" type="ordered locus">KPHS_48180</name>
</gene>
<name>A0A0H3GZ63_KLEPH</name>
<dbReference type="HOGENOM" id="CLU_3252884_0_0_6"/>
<dbReference type="Proteomes" id="UP000007841">
    <property type="component" value="Chromosome"/>
</dbReference>
<organism evidence="2 3">
    <name type="scientific">Klebsiella pneumoniae subsp. pneumoniae (strain HS11286)</name>
    <dbReference type="NCBI Taxonomy" id="1125630"/>
    <lineage>
        <taxon>Bacteria</taxon>
        <taxon>Pseudomonadati</taxon>
        <taxon>Pseudomonadota</taxon>
        <taxon>Gammaproteobacteria</taxon>
        <taxon>Enterobacterales</taxon>
        <taxon>Enterobacteriaceae</taxon>
        <taxon>Klebsiella/Raoultella group</taxon>
        <taxon>Klebsiella</taxon>
        <taxon>Klebsiella pneumoniae complex</taxon>
    </lineage>
</organism>
<dbReference type="AlphaFoldDB" id="A0A0H3GZ63"/>